<dbReference type="Proteomes" id="UP000240505">
    <property type="component" value="Chromosome"/>
</dbReference>
<organism evidence="9 10">
    <name type="scientific">Pseudoduganella armeniaca</name>
    <dbReference type="NCBI Taxonomy" id="2072590"/>
    <lineage>
        <taxon>Bacteria</taxon>
        <taxon>Pseudomonadati</taxon>
        <taxon>Pseudomonadota</taxon>
        <taxon>Betaproteobacteria</taxon>
        <taxon>Burkholderiales</taxon>
        <taxon>Oxalobacteraceae</taxon>
        <taxon>Telluria group</taxon>
        <taxon>Pseudoduganella</taxon>
    </lineage>
</organism>
<dbReference type="Gene3D" id="2.40.160.60">
    <property type="entry name" value="Outer membrane protein transport protein (OMPP1/FadL/TodX)"/>
    <property type="match status" value="1"/>
</dbReference>
<evidence type="ECO:0000256" key="5">
    <source>
        <dbReference type="ARBA" id="ARBA00022729"/>
    </source>
</evidence>
<keyword evidence="4" id="KW-0812">Transmembrane</keyword>
<gene>
    <name evidence="9" type="ORF">C9I28_10305</name>
</gene>
<protein>
    <submittedName>
        <fullName evidence="9">Transporter</fullName>
    </submittedName>
</protein>
<evidence type="ECO:0000256" key="3">
    <source>
        <dbReference type="ARBA" id="ARBA00022452"/>
    </source>
</evidence>
<evidence type="ECO:0000256" key="8">
    <source>
        <dbReference type="SAM" id="SignalP"/>
    </source>
</evidence>
<dbReference type="PANTHER" id="PTHR35093:SF8">
    <property type="entry name" value="OUTER MEMBRANE PROTEIN NMB0088-RELATED"/>
    <property type="match status" value="1"/>
</dbReference>
<comment type="similarity">
    <text evidence="2">Belongs to the OmpP1/FadL family.</text>
</comment>
<evidence type="ECO:0000256" key="6">
    <source>
        <dbReference type="ARBA" id="ARBA00023136"/>
    </source>
</evidence>
<evidence type="ECO:0000256" key="1">
    <source>
        <dbReference type="ARBA" id="ARBA00004571"/>
    </source>
</evidence>
<evidence type="ECO:0000256" key="4">
    <source>
        <dbReference type="ARBA" id="ARBA00022692"/>
    </source>
</evidence>
<keyword evidence="6" id="KW-0472">Membrane</keyword>
<keyword evidence="7" id="KW-0998">Cell outer membrane</keyword>
<reference evidence="9 10" key="1">
    <citation type="submission" date="2018-03" db="EMBL/GenBank/DDBJ databases">
        <title>Massilia armeniaca sp. nov., isolated from desert soil.</title>
        <authorList>
            <person name="Huang H."/>
            <person name="Ren M."/>
        </authorList>
    </citation>
    <scope>NUCLEOTIDE SEQUENCE [LARGE SCALE GENOMIC DNA]</scope>
    <source>
        <strain evidence="9 10">ZMN-3</strain>
    </source>
</reference>
<proteinExistence type="inferred from homology"/>
<accession>A0A2R4C8Y1</accession>
<dbReference type="GO" id="GO:0009279">
    <property type="term" value="C:cell outer membrane"/>
    <property type="evidence" value="ECO:0007669"/>
    <property type="project" value="UniProtKB-SubCell"/>
</dbReference>
<feature type="chain" id="PRO_5015357992" evidence="8">
    <location>
        <begin position="24"/>
        <end position="471"/>
    </location>
</feature>
<dbReference type="InterPro" id="IPR005017">
    <property type="entry name" value="OMPP1/FadL/TodX"/>
</dbReference>
<feature type="signal peptide" evidence="8">
    <location>
        <begin position="1"/>
        <end position="23"/>
    </location>
</feature>
<evidence type="ECO:0000313" key="9">
    <source>
        <dbReference type="EMBL" id="AVR96073.1"/>
    </source>
</evidence>
<name>A0A2R4C8Y1_9BURK</name>
<dbReference type="PANTHER" id="PTHR35093">
    <property type="entry name" value="OUTER MEMBRANE PROTEIN NMB0088-RELATED"/>
    <property type="match status" value="1"/>
</dbReference>
<keyword evidence="5 8" id="KW-0732">Signal</keyword>
<dbReference type="KEGG" id="masz:C9I28_10305"/>
<dbReference type="OrthoDB" id="19849at2"/>
<dbReference type="GO" id="GO:0015483">
    <property type="term" value="F:long-chain fatty acid transporting porin activity"/>
    <property type="evidence" value="ECO:0007669"/>
    <property type="project" value="TreeGrafter"/>
</dbReference>
<dbReference type="EMBL" id="CP028324">
    <property type="protein sequence ID" value="AVR96073.1"/>
    <property type="molecule type" value="Genomic_DNA"/>
</dbReference>
<evidence type="ECO:0000313" key="10">
    <source>
        <dbReference type="Proteomes" id="UP000240505"/>
    </source>
</evidence>
<sequence>MTPKYLTLIIAAALSAVSVSAHASGYRFGSQSVSSQGTAEANGAEAADASTVFANPAGMARLDGRQIMGGVTAVVPHSTFNDEGSTRFTRTSSGGLPSQDDFVPKAVAAPSLYYTQKVNDQWSAGMGVFVPYGTNLSYDWNWSGRYALTNIKLVSMTLNPSVSFKPNEHHAFGFGLNAEFMKAKLGQAVDVPGSVAAAQATGTSAALLRTIVAAGGNPAALASVRDAHASVDGKDWGFGWNIGYMYMPTENTRFGIAYRSSIKHELEGGADWDFSGVTTDQKVNGVLQTVSHHVDSDALVELRTPETLSINGFHQFNDKWAGMFDVTWTKNSRMQNINIQFPGTESGDEVIRQQWKNTVRVALGANYKLNDAVTLRGGIAHDDAPVRNESLRHAALPDADRLQLSFGANWKVTPNSSIDLAYSYLDFKDARGSYTNNCRPGLTACTGNGETVTGTWRTHLQLVGLAYNYKF</sequence>
<dbReference type="Pfam" id="PF03349">
    <property type="entry name" value="Toluene_X"/>
    <property type="match status" value="1"/>
</dbReference>
<dbReference type="RefSeq" id="WP_107141425.1">
    <property type="nucleotide sequence ID" value="NZ_CP028324.1"/>
</dbReference>
<evidence type="ECO:0000256" key="2">
    <source>
        <dbReference type="ARBA" id="ARBA00008163"/>
    </source>
</evidence>
<evidence type="ECO:0000256" key="7">
    <source>
        <dbReference type="ARBA" id="ARBA00023237"/>
    </source>
</evidence>
<dbReference type="AlphaFoldDB" id="A0A2R4C8Y1"/>
<keyword evidence="10" id="KW-1185">Reference proteome</keyword>
<dbReference type="SUPFAM" id="SSF56935">
    <property type="entry name" value="Porins"/>
    <property type="match status" value="1"/>
</dbReference>
<keyword evidence="3" id="KW-1134">Transmembrane beta strand</keyword>
<comment type="subcellular location">
    <subcellularLocation>
        <location evidence="1">Cell outer membrane</location>
        <topology evidence="1">Multi-pass membrane protein</topology>
    </subcellularLocation>
</comment>